<keyword evidence="2" id="KW-0677">Repeat</keyword>
<dbReference type="Pfam" id="PF25019">
    <property type="entry name" value="LRR_R13L1-DRL21"/>
    <property type="match status" value="1"/>
</dbReference>
<dbReference type="InterPro" id="IPR056789">
    <property type="entry name" value="LRR_R13L1-DRL21"/>
</dbReference>
<comment type="caution">
    <text evidence="10">The sequence shown here is derived from an EMBL/GenBank/DDBJ whole genome shotgun (WGS) entry which is preliminary data.</text>
</comment>
<evidence type="ECO:0000259" key="8">
    <source>
        <dbReference type="Pfam" id="PF23559"/>
    </source>
</evidence>
<dbReference type="SUPFAM" id="SSF52058">
    <property type="entry name" value="L domain-like"/>
    <property type="match status" value="1"/>
</dbReference>
<dbReference type="Pfam" id="PF23559">
    <property type="entry name" value="WHD_DRP"/>
    <property type="match status" value="1"/>
</dbReference>
<dbReference type="PANTHER" id="PTHR36766">
    <property type="entry name" value="PLANT BROAD-SPECTRUM MILDEW RESISTANCE PROTEIN RPW8"/>
    <property type="match status" value="1"/>
</dbReference>
<name>A0A7J8UE34_9ROSI</name>
<organism evidence="10 11">
    <name type="scientific">Gossypium klotzschianum</name>
    <dbReference type="NCBI Taxonomy" id="34286"/>
    <lineage>
        <taxon>Eukaryota</taxon>
        <taxon>Viridiplantae</taxon>
        <taxon>Streptophyta</taxon>
        <taxon>Embryophyta</taxon>
        <taxon>Tracheophyta</taxon>
        <taxon>Spermatophyta</taxon>
        <taxon>Magnoliopsida</taxon>
        <taxon>eudicotyledons</taxon>
        <taxon>Gunneridae</taxon>
        <taxon>Pentapetalae</taxon>
        <taxon>rosids</taxon>
        <taxon>malvids</taxon>
        <taxon>Malvales</taxon>
        <taxon>Malvaceae</taxon>
        <taxon>Malvoideae</taxon>
        <taxon>Gossypium</taxon>
    </lineage>
</organism>
<dbReference type="GO" id="GO:0005524">
    <property type="term" value="F:ATP binding"/>
    <property type="evidence" value="ECO:0007669"/>
    <property type="project" value="UniProtKB-KW"/>
</dbReference>
<keyword evidence="5" id="KW-0067">ATP-binding</keyword>
<evidence type="ECO:0000256" key="5">
    <source>
        <dbReference type="ARBA" id="ARBA00022840"/>
    </source>
</evidence>
<dbReference type="InterPro" id="IPR027417">
    <property type="entry name" value="P-loop_NTPase"/>
</dbReference>
<dbReference type="SUPFAM" id="SSF52540">
    <property type="entry name" value="P-loop containing nucleoside triphosphate hydrolases"/>
    <property type="match status" value="1"/>
</dbReference>
<keyword evidence="3" id="KW-0547">Nucleotide-binding</keyword>
<gene>
    <name evidence="10" type="ORF">Goklo_016341</name>
</gene>
<dbReference type="Gene3D" id="3.40.50.300">
    <property type="entry name" value="P-loop containing nucleotide triphosphate hydrolases"/>
    <property type="match status" value="1"/>
</dbReference>
<dbReference type="Pfam" id="PF18052">
    <property type="entry name" value="Rx_N"/>
    <property type="match status" value="1"/>
</dbReference>
<evidence type="ECO:0000256" key="2">
    <source>
        <dbReference type="ARBA" id="ARBA00022737"/>
    </source>
</evidence>
<feature type="domain" description="NB-ARC" evidence="6">
    <location>
        <begin position="169"/>
        <end position="273"/>
    </location>
</feature>
<dbReference type="GO" id="GO:0043531">
    <property type="term" value="F:ADP binding"/>
    <property type="evidence" value="ECO:0007669"/>
    <property type="project" value="InterPro"/>
</dbReference>
<feature type="domain" description="Disease resistance protein winged helix" evidence="8">
    <location>
        <begin position="334"/>
        <end position="402"/>
    </location>
</feature>
<dbReference type="OrthoDB" id="5279713at2759"/>
<evidence type="ECO:0000259" key="9">
    <source>
        <dbReference type="Pfam" id="PF25019"/>
    </source>
</evidence>
<dbReference type="AlphaFoldDB" id="A0A7J8UE34"/>
<keyword evidence="4" id="KW-0611">Plant defense</keyword>
<feature type="domain" description="R13L1/DRL21-like LRR repeat region" evidence="9">
    <location>
        <begin position="594"/>
        <end position="723"/>
    </location>
</feature>
<dbReference type="Pfam" id="PF00931">
    <property type="entry name" value="NB-ARC"/>
    <property type="match status" value="1"/>
</dbReference>
<dbReference type="InterPro" id="IPR002182">
    <property type="entry name" value="NB-ARC"/>
</dbReference>
<evidence type="ECO:0008006" key="12">
    <source>
        <dbReference type="Google" id="ProtNLM"/>
    </source>
</evidence>
<keyword evidence="1" id="KW-0433">Leucine-rich repeat</keyword>
<dbReference type="CDD" id="cd14798">
    <property type="entry name" value="RX-CC_like"/>
    <property type="match status" value="1"/>
</dbReference>
<feature type="domain" description="Disease resistance N-terminal" evidence="7">
    <location>
        <begin position="13"/>
        <end position="96"/>
    </location>
</feature>
<evidence type="ECO:0000259" key="6">
    <source>
        <dbReference type="Pfam" id="PF00931"/>
    </source>
</evidence>
<dbReference type="Gene3D" id="1.20.5.4130">
    <property type="match status" value="1"/>
</dbReference>
<dbReference type="PANTHER" id="PTHR36766:SF38">
    <property type="entry name" value="DISEASE RESISTANCE PROTEIN RGA3"/>
    <property type="match status" value="1"/>
</dbReference>
<dbReference type="InterPro" id="IPR038005">
    <property type="entry name" value="RX-like_CC"/>
</dbReference>
<dbReference type="InterPro" id="IPR041118">
    <property type="entry name" value="Rx_N"/>
</dbReference>
<reference evidence="10 11" key="1">
    <citation type="journal article" date="2019" name="Genome Biol. Evol.">
        <title>Insights into the evolution of the New World diploid cottons (Gossypium, subgenus Houzingenia) based on genome sequencing.</title>
        <authorList>
            <person name="Grover C.E."/>
            <person name="Arick M.A. 2nd"/>
            <person name="Thrash A."/>
            <person name="Conover J.L."/>
            <person name="Sanders W.S."/>
            <person name="Peterson D.G."/>
            <person name="Frelichowski J.E."/>
            <person name="Scheffler J.A."/>
            <person name="Scheffler B.E."/>
            <person name="Wendel J.F."/>
        </authorList>
    </citation>
    <scope>NUCLEOTIDE SEQUENCE [LARGE SCALE GENOMIC DNA]</scope>
    <source>
        <strain evidence="10">57</strain>
        <tissue evidence="10">Leaf</tissue>
    </source>
</reference>
<dbReference type="EMBL" id="JABFAB010000005">
    <property type="protein sequence ID" value="MBA0648650.1"/>
    <property type="molecule type" value="Genomic_DNA"/>
</dbReference>
<dbReference type="GO" id="GO:0051707">
    <property type="term" value="P:response to other organism"/>
    <property type="evidence" value="ECO:0007669"/>
    <property type="project" value="UniProtKB-ARBA"/>
</dbReference>
<evidence type="ECO:0000313" key="10">
    <source>
        <dbReference type="EMBL" id="MBA0648650.1"/>
    </source>
</evidence>
<proteinExistence type="predicted"/>
<protein>
    <recommendedName>
        <fullName evidence="12">Rx N-terminal domain-containing protein</fullName>
    </recommendedName>
</protein>
<evidence type="ECO:0000313" key="11">
    <source>
        <dbReference type="Proteomes" id="UP000593573"/>
    </source>
</evidence>
<dbReference type="Proteomes" id="UP000593573">
    <property type="component" value="Unassembled WGS sequence"/>
</dbReference>
<dbReference type="InterPro" id="IPR032675">
    <property type="entry name" value="LRR_dom_sf"/>
</dbReference>
<dbReference type="PRINTS" id="PR00364">
    <property type="entry name" value="DISEASERSIST"/>
</dbReference>
<keyword evidence="11" id="KW-1185">Reference proteome</keyword>
<dbReference type="GO" id="GO:0006952">
    <property type="term" value="P:defense response"/>
    <property type="evidence" value="ECO:0007669"/>
    <property type="project" value="UniProtKB-KW"/>
</dbReference>
<sequence length="1076" mass="122430">MAEVGLFNIADGILGKIGNLALQEIGLVWGVKEQLEKLKNTVSTIKVVLLDAKDQHAKSHEVRDWLGKLKDAVYDTDDLLDNFSTHVLNRQQGKRGKQVSFLFSKVSQVTYNLKISHQIEAIREKLDAIAADKIKYHFTDRSPISIPLVKVERRQTHSFVRKEDVVGRQGDKDAIMKRLLESNGVDNVSVIPIVGIGGQGKTTLAQLAYNDERTVKHFELRMWVCVSDVFDVKMIVEKILESATSSKYESLEMDSLQTHLRKRIDGRKYLLIIVTTRAQLVASITGTSQPYLLKGLPEDMSWFLFEKVAFKESKEPNDSRLVAIGKDIVKNVLDYEINKQMLISLWIAEGFVQPLQGIQCLEELGDQYFMDLLRRSFFQDVEYDEWGNVISCKLHDLMHDLAQLIAGSDCSMVDLDCENISERTHHVSLSAELDSSWKIPTTLLNANKIRTFLLPMQPIHRVVLDKVDHEAIISSFRLMRVLDLHNTGLHILPRIIGKLKHLRYLDLSKNEVIRKLPSSITELLNLQTLKIYSCKRLEQLPRKLSNMISLKHLETGQCTGLTHMPSGIGQLTSLQTLTRFVVGTSSFEMASGGLRELKDLNELRGELMIAKLENLRNVAAECNEANLKEKQHLEVLTLDWSREGNSHVTFEEDEALLEGLQPHSNLQEFHIYGYRAERFPKWMSFDMALLLPNLLEITIWNCIKCIHLPLFSQLPKLKVLRLEVITAVEYIEDSSAESSSSLSFKGNPMNRGREGKEFFPCLEELVFFDLRNLKGWWREAPLVTNDNHGAAASSQRPLQKKESMPSFPCLSKLKIGICTNLSHMPLHPFLEELELKNTPARLLQQSAMVAAGANLVYPLYLSKLKVMHIDGIKDLVSFPEKGLHHLISLQHLSIENCPDLICLTEEGLKSLTSLRFFNIRCCEMLKSLFKGFKHLTALEELEIKECRELDLSKDLEENVMELQCLHTLRIGDMPKLSSLPDGLQQVTTLKDLQISSCLNLKTLPEWIGNLTSLQRFEVLGCPQLASFPQTLYSLKALEYLEITSCSKLFDKGQIKKCKNWSMIAHILEIFIDGEKM</sequence>
<dbReference type="Gene3D" id="1.10.10.10">
    <property type="entry name" value="Winged helix-like DNA-binding domain superfamily/Winged helix DNA-binding domain"/>
    <property type="match status" value="1"/>
</dbReference>
<evidence type="ECO:0000256" key="4">
    <source>
        <dbReference type="ARBA" id="ARBA00022821"/>
    </source>
</evidence>
<dbReference type="InterPro" id="IPR058922">
    <property type="entry name" value="WHD_DRP"/>
</dbReference>
<evidence type="ECO:0000259" key="7">
    <source>
        <dbReference type="Pfam" id="PF18052"/>
    </source>
</evidence>
<dbReference type="Gene3D" id="3.80.10.10">
    <property type="entry name" value="Ribonuclease Inhibitor"/>
    <property type="match status" value="4"/>
</dbReference>
<dbReference type="InterPro" id="IPR036388">
    <property type="entry name" value="WH-like_DNA-bd_sf"/>
</dbReference>
<accession>A0A7J8UE34</accession>
<evidence type="ECO:0000256" key="3">
    <source>
        <dbReference type="ARBA" id="ARBA00022741"/>
    </source>
</evidence>
<evidence type="ECO:0000256" key="1">
    <source>
        <dbReference type="ARBA" id="ARBA00022614"/>
    </source>
</evidence>